<feature type="region of interest" description="Disordered" evidence="1">
    <location>
        <begin position="316"/>
        <end position="341"/>
    </location>
</feature>
<gene>
    <name evidence="3" type="ORF">CD191_22545</name>
</gene>
<evidence type="ECO:0000313" key="3">
    <source>
        <dbReference type="EMBL" id="AWV35192.1"/>
    </source>
</evidence>
<feature type="compositionally biased region" description="Polar residues" evidence="1">
    <location>
        <begin position="205"/>
        <end position="217"/>
    </location>
</feature>
<dbReference type="RefSeq" id="WP_111505219.1">
    <property type="nucleotide sequence ID" value="NZ_CP021965.1"/>
</dbReference>
<reference evidence="3 4" key="1">
    <citation type="submission" date="2017-06" db="EMBL/GenBank/DDBJ databases">
        <title>Complete genome sequence of Paenibacillus odorifer CBA7130.</title>
        <authorList>
            <person name="Nam Y.-D."/>
            <person name="Kang J."/>
            <person name="Chung W.-H."/>
        </authorList>
    </citation>
    <scope>NUCLEOTIDE SEQUENCE [LARGE SCALE GENOMIC DNA]</scope>
    <source>
        <strain evidence="3 4">CBA7130</strain>
    </source>
</reference>
<feature type="compositionally biased region" description="Basic and acidic residues" evidence="1">
    <location>
        <begin position="316"/>
        <end position="326"/>
    </location>
</feature>
<dbReference type="Proteomes" id="UP000249163">
    <property type="component" value="Chromosome"/>
</dbReference>
<organism evidence="3 4">
    <name type="scientific">Paenibacillus odorifer</name>
    <dbReference type="NCBI Taxonomy" id="189426"/>
    <lineage>
        <taxon>Bacteria</taxon>
        <taxon>Bacillati</taxon>
        <taxon>Bacillota</taxon>
        <taxon>Bacilli</taxon>
        <taxon>Bacillales</taxon>
        <taxon>Paenibacillaceae</taxon>
        <taxon>Paenibacillus</taxon>
    </lineage>
</organism>
<protein>
    <recommendedName>
        <fullName evidence="2">Bacteriophage lambda Replication protein O N-terminal domain-containing protein</fullName>
    </recommendedName>
</protein>
<dbReference type="InterPro" id="IPR036388">
    <property type="entry name" value="WH-like_DNA-bd_sf"/>
</dbReference>
<proteinExistence type="predicted"/>
<sequence length="356" mass="40757">MANPQPENGFVKLANEIWNEIIRRDFSKRQKDIILFIWRLSYGCGKKTALIPLLKDFELCGIGYQNIRKEIDYLSNCKVVLWDQSKNVFSVNKDYDQWQISPVKGWDEKKFKNLISENLDEKKINSSQNKKIEKRVLYGHLLFASQNKKWLLLKIRSHSFLKREARLPTNPCGCKKKGVSKDIIKNNIKNISCCLGKSDSEIRQDFTTQNESNSESQDAIPAGDADSNREANELDYRKQVADRYLTRRGKGLEITAKDELVLDELIADVVPIHIALAGIDKAFNTFKPKHKKDEIKSLSYCEGIIYALNAEAVEQSEKLKDTKASETPDNEPPDNIPTEEDVQRMLAEMRSKRGGG</sequence>
<feature type="region of interest" description="Disordered" evidence="1">
    <location>
        <begin position="205"/>
        <end position="233"/>
    </location>
</feature>
<dbReference type="AlphaFoldDB" id="A0AAD0KQ31"/>
<feature type="domain" description="Bacteriophage lambda Replication protein O N-terminal" evidence="2">
    <location>
        <begin position="7"/>
        <end position="98"/>
    </location>
</feature>
<accession>A0AAD0KQ31</accession>
<evidence type="ECO:0000313" key="4">
    <source>
        <dbReference type="Proteomes" id="UP000249163"/>
    </source>
</evidence>
<dbReference type="GO" id="GO:0006260">
    <property type="term" value="P:DNA replication"/>
    <property type="evidence" value="ECO:0007669"/>
    <property type="project" value="InterPro"/>
</dbReference>
<evidence type="ECO:0000256" key="1">
    <source>
        <dbReference type="SAM" id="MobiDB-lite"/>
    </source>
</evidence>
<name>A0AAD0KQ31_9BACL</name>
<dbReference type="InterPro" id="IPR006497">
    <property type="entry name" value="Phage_lambda_VrpO_N"/>
</dbReference>
<dbReference type="Gene3D" id="1.10.10.10">
    <property type="entry name" value="Winged helix-like DNA-binding domain superfamily/Winged helix DNA-binding domain"/>
    <property type="match status" value="1"/>
</dbReference>
<dbReference type="Pfam" id="PF04492">
    <property type="entry name" value="Phage_rep_O"/>
    <property type="match status" value="1"/>
</dbReference>
<evidence type="ECO:0000259" key="2">
    <source>
        <dbReference type="Pfam" id="PF04492"/>
    </source>
</evidence>
<dbReference type="EMBL" id="CP021965">
    <property type="protein sequence ID" value="AWV35192.1"/>
    <property type="molecule type" value="Genomic_DNA"/>
</dbReference>
<feature type="compositionally biased region" description="Acidic residues" evidence="1">
    <location>
        <begin position="328"/>
        <end position="340"/>
    </location>
</feature>